<feature type="domain" description="DUF8204" evidence="2">
    <location>
        <begin position="157"/>
        <end position="219"/>
    </location>
</feature>
<gene>
    <name evidence="3" type="ORF">BUALT_BualtUnG0032500</name>
</gene>
<keyword evidence="4" id="KW-1185">Reference proteome</keyword>
<dbReference type="PANTHER" id="PTHR34566:SF2">
    <property type="entry name" value="ALTERED INHERITANCE OF MITOCHONDRIA PROTEIN"/>
    <property type="match status" value="1"/>
</dbReference>
<sequence>MASFLPLDPEMMPTQQVEQAAQIPLTMRTSPSHARPPNNQSDQVVEECSIIENPVGSPDPGGDTQSMNPEGYIEQVAMDAFRPFEAIPLIRDSSFEHHLFNTIRNIRKFMNLPWKVELSHVLREGNQVADYLAKSGCNCDMELIDVPDNHAMSLLEQDKSVPRYIVGQSEMEASKEGRSLTDFRYGCIGYSLYVDRKEQGSNEQETQTELPVCVGLEVLVDRRVNAADSASTPMTHIHNREDNFPHLCLPVYSKCEPGGEWGSEERALYNKDPPILLYSAVHHGGANYCSNCFRTISQDSPATVSCPNRSAALILCTPKCLSIALSTSHSQNRLPSFTPLIHHDDDRHLQARFLVSANPDLTEDSHISEEEYTLMSFGLVELPFRNM</sequence>
<dbReference type="InterPro" id="IPR058517">
    <property type="entry name" value="DUF8204"/>
</dbReference>
<dbReference type="InterPro" id="IPR002156">
    <property type="entry name" value="RNaseH_domain"/>
</dbReference>
<dbReference type="AlphaFoldDB" id="A0AAV6W766"/>
<dbReference type="GO" id="GO:0003676">
    <property type="term" value="F:nucleic acid binding"/>
    <property type="evidence" value="ECO:0007669"/>
    <property type="project" value="InterPro"/>
</dbReference>
<evidence type="ECO:0000259" key="1">
    <source>
        <dbReference type="Pfam" id="PF13456"/>
    </source>
</evidence>
<name>A0AAV6W766_9LAMI</name>
<feature type="domain" description="RNase H type-1" evidence="1">
    <location>
        <begin position="95"/>
        <end position="135"/>
    </location>
</feature>
<dbReference type="InterPro" id="IPR044730">
    <property type="entry name" value="RNase_H-like_dom_plant"/>
</dbReference>
<dbReference type="CDD" id="cd06222">
    <property type="entry name" value="RNase_H_like"/>
    <property type="match status" value="1"/>
</dbReference>
<evidence type="ECO:0000313" key="4">
    <source>
        <dbReference type="Proteomes" id="UP000826271"/>
    </source>
</evidence>
<reference evidence="3" key="1">
    <citation type="submission" date="2019-10" db="EMBL/GenBank/DDBJ databases">
        <authorList>
            <person name="Zhang R."/>
            <person name="Pan Y."/>
            <person name="Wang J."/>
            <person name="Ma R."/>
            <person name="Yu S."/>
        </authorList>
    </citation>
    <scope>NUCLEOTIDE SEQUENCE</scope>
    <source>
        <strain evidence="3">LA-IB0</strain>
        <tissue evidence="3">Leaf</tissue>
    </source>
</reference>
<organism evidence="3 4">
    <name type="scientific">Buddleja alternifolia</name>
    <dbReference type="NCBI Taxonomy" id="168488"/>
    <lineage>
        <taxon>Eukaryota</taxon>
        <taxon>Viridiplantae</taxon>
        <taxon>Streptophyta</taxon>
        <taxon>Embryophyta</taxon>
        <taxon>Tracheophyta</taxon>
        <taxon>Spermatophyta</taxon>
        <taxon>Magnoliopsida</taxon>
        <taxon>eudicotyledons</taxon>
        <taxon>Gunneridae</taxon>
        <taxon>Pentapetalae</taxon>
        <taxon>asterids</taxon>
        <taxon>lamiids</taxon>
        <taxon>Lamiales</taxon>
        <taxon>Scrophulariaceae</taxon>
        <taxon>Buddlejeae</taxon>
        <taxon>Buddleja</taxon>
    </lineage>
</organism>
<accession>A0AAV6W766</accession>
<comment type="caution">
    <text evidence="3">The sequence shown here is derived from an EMBL/GenBank/DDBJ whole genome shotgun (WGS) entry which is preliminary data.</text>
</comment>
<evidence type="ECO:0000313" key="3">
    <source>
        <dbReference type="EMBL" id="KAG8362835.1"/>
    </source>
</evidence>
<dbReference type="PANTHER" id="PTHR34566">
    <property type="entry name" value="ALTERED INHERITANCE OF MITOCHONDRIA PROTEIN"/>
    <property type="match status" value="1"/>
</dbReference>
<proteinExistence type="predicted"/>
<dbReference type="EMBL" id="WHWC01000246">
    <property type="protein sequence ID" value="KAG8362835.1"/>
    <property type="molecule type" value="Genomic_DNA"/>
</dbReference>
<dbReference type="Pfam" id="PF13456">
    <property type="entry name" value="RVT_3"/>
    <property type="match status" value="1"/>
</dbReference>
<protein>
    <recommendedName>
        <fullName evidence="5">RNase H type-1 domain-containing protein</fullName>
    </recommendedName>
</protein>
<dbReference type="Proteomes" id="UP000826271">
    <property type="component" value="Unassembled WGS sequence"/>
</dbReference>
<dbReference type="GO" id="GO:0004523">
    <property type="term" value="F:RNA-DNA hybrid ribonuclease activity"/>
    <property type="evidence" value="ECO:0007669"/>
    <property type="project" value="InterPro"/>
</dbReference>
<evidence type="ECO:0008006" key="5">
    <source>
        <dbReference type="Google" id="ProtNLM"/>
    </source>
</evidence>
<evidence type="ECO:0000259" key="2">
    <source>
        <dbReference type="Pfam" id="PF26631"/>
    </source>
</evidence>
<dbReference type="Pfam" id="PF26631">
    <property type="entry name" value="DUF8204"/>
    <property type="match status" value="1"/>
</dbReference>